<proteinExistence type="predicted"/>
<accession>A0A6M3LD11</accession>
<sequence>MPPHELLAAARADGCQVRLDDSGAPRLSGTAEAKARRAKELGAQREGVVAELQVEAEKAEAASLAEAVRHIDEAARLVWNEMTRTWTWEPEEEDDGE</sequence>
<name>A0A6M3LD11_9ZZZZ</name>
<evidence type="ECO:0000313" key="1">
    <source>
        <dbReference type="EMBL" id="QJA92273.1"/>
    </source>
</evidence>
<reference evidence="1" key="1">
    <citation type="submission" date="2020-03" db="EMBL/GenBank/DDBJ databases">
        <title>The deep terrestrial virosphere.</title>
        <authorList>
            <person name="Holmfeldt K."/>
            <person name="Nilsson E."/>
            <person name="Simone D."/>
            <person name="Lopez-Fernandez M."/>
            <person name="Wu X."/>
            <person name="de Brujin I."/>
            <person name="Lundin D."/>
            <person name="Andersson A."/>
            <person name="Bertilsson S."/>
            <person name="Dopson M."/>
        </authorList>
    </citation>
    <scope>NUCLEOTIDE SEQUENCE</scope>
    <source>
        <strain evidence="1">MM415B04758</strain>
    </source>
</reference>
<gene>
    <name evidence="1" type="ORF">MM415B04758_0003</name>
</gene>
<protein>
    <submittedName>
        <fullName evidence="1">Uncharacterized protein</fullName>
    </submittedName>
</protein>
<organism evidence="1">
    <name type="scientific">viral metagenome</name>
    <dbReference type="NCBI Taxonomy" id="1070528"/>
    <lineage>
        <taxon>unclassified sequences</taxon>
        <taxon>metagenomes</taxon>
        <taxon>organismal metagenomes</taxon>
    </lineage>
</organism>
<dbReference type="AlphaFoldDB" id="A0A6M3LD11"/>
<dbReference type="EMBL" id="MT143053">
    <property type="protein sequence ID" value="QJA92273.1"/>
    <property type="molecule type" value="Genomic_DNA"/>
</dbReference>